<dbReference type="InterPro" id="IPR042165">
    <property type="entry name" value="PTPMT1"/>
</dbReference>
<dbReference type="PANTHER" id="PTHR46712:SF1">
    <property type="entry name" value="PHOSPHATIDYLGLYCEROPHOSPHATASE AND PROTEIN-TYROSINE PHOSPHATASE 1"/>
    <property type="match status" value="1"/>
</dbReference>
<dbReference type="InterPro" id="IPR029021">
    <property type="entry name" value="Prot-tyrosine_phosphatase-like"/>
</dbReference>
<feature type="region of interest" description="Disordered" evidence="1">
    <location>
        <begin position="96"/>
        <end position="126"/>
    </location>
</feature>
<dbReference type="GO" id="GO:0004439">
    <property type="term" value="F:phosphatidylinositol-4,5-bisphosphate 5-phosphatase activity"/>
    <property type="evidence" value="ECO:0007669"/>
    <property type="project" value="TreeGrafter"/>
</dbReference>
<organism evidence="2 3">
    <name type="scientific">Heterocephalus glaber</name>
    <name type="common">Naked mole rat</name>
    <dbReference type="NCBI Taxonomy" id="10181"/>
    <lineage>
        <taxon>Eukaryota</taxon>
        <taxon>Metazoa</taxon>
        <taxon>Chordata</taxon>
        <taxon>Craniata</taxon>
        <taxon>Vertebrata</taxon>
        <taxon>Euteleostomi</taxon>
        <taxon>Mammalia</taxon>
        <taxon>Eutheria</taxon>
        <taxon>Euarchontoglires</taxon>
        <taxon>Glires</taxon>
        <taxon>Rodentia</taxon>
        <taxon>Hystricomorpha</taxon>
        <taxon>Bathyergidae</taxon>
        <taxon>Heterocephalus</taxon>
    </lineage>
</organism>
<reference evidence="3" key="1">
    <citation type="submission" date="2025-08" db="UniProtKB">
        <authorList>
            <consortium name="RefSeq"/>
        </authorList>
    </citation>
    <scope>IDENTIFICATION</scope>
</reference>
<evidence type="ECO:0000313" key="2">
    <source>
        <dbReference type="Proteomes" id="UP000694906"/>
    </source>
</evidence>
<dbReference type="PANTHER" id="PTHR46712">
    <property type="entry name" value="PHOSPHATIDYLGLYCEROPHOSPHATASE AND PROTEIN-TYROSINE PHOSPHATASE 1"/>
    <property type="match status" value="1"/>
</dbReference>
<name>A0AAX6TFC0_HETGA</name>
<dbReference type="CTD" id="114971"/>
<protein>
    <submittedName>
        <fullName evidence="3">Phosphatidylglycerophosphatase and protein-tyrosine phosphatase 1 isoform X1</fullName>
    </submittedName>
</protein>
<evidence type="ECO:0000256" key="1">
    <source>
        <dbReference type="SAM" id="MobiDB-lite"/>
    </source>
</evidence>
<dbReference type="GO" id="GO:0008962">
    <property type="term" value="F:phosphatidylglycerophosphatase activity"/>
    <property type="evidence" value="ECO:0007669"/>
    <property type="project" value="TreeGrafter"/>
</dbReference>
<evidence type="ECO:0000313" key="3">
    <source>
        <dbReference type="RefSeq" id="XP_021119831.1"/>
    </source>
</evidence>
<dbReference type="Proteomes" id="UP000694906">
    <property type="component" value="Unplaced"/>
</dbReference>
<proteinExistence type="predicted"/>
<keyword evidence="2" id="KW-1185">Reference proteome</keyword>
<dbReference type="GeneID" id="101697741"/>
<dbReference type="GO" id="GO:0004721">
    <property type="term" value="F:phosphoprotein phosphatase activity"/>
    <property type="evidence" value="ECO:0007669"/>
    <property type="project" value="InterPro"/>
</dbReference>
<accession>A0AAX6TFC0</accession>
<sequence>MEPSAWLGAGLARVVFYPTLLYTVLRGKLRGPGHREWYHRIDRTVLLGALPLRGLTRKLVQDENVRGVITMNEKYETRFLCNSSKAVTLVPGVEESGRRAAAAQHGGHDRGPHLGQPAQRSPVRAEVRGPGPVCLCTLQGRPLPERHHGGRISDPGAQLEPGGGHQSHCQHPGPHPHHARPVDGPQGVPQGHPSPHRRQG</sequence>
<dbReference type="RefSeq" id="XP_021119831.1">
    <property type="nucleotide sequence ID" value="XM_021264172.1"/>
</dbReference>
<gene>
    <name evidence="3" type="primary">Ptpmt1</name>
</gene>
<dbReference type="GO" id="GO:0005739">
    <property type="term" value="C:mitochondrion"/>
    <property type="evidence" value="ECO:0007669"/>
    <property type="project" value="TreeGrafter"/>
</dbReference>
<feature type="region of interest" description="Disordered" evidence="1">
    <location>
        <begin position="138"/>
        <end position="200"/>
    </location>
</feature>
<dbReference type="AlphaFoldDB" id="A0AAX6TFC0"/>
<dbReference type="Gene3D" id="3.90.190.10">
    <property type="entry name" value="Protein tyrosine phosphatase superfamily"/>
    <property type="match status" value="1"/>
</dbReference>